<organism evidence="1 2">
    <name type="scientific">Acrobeloides nanus</name>
    <dbReference type="NCBI Taxonomy" id="290746"/>
    <lineage>
        <taxon>Eukaryota</taxon>
        <taxon>Metazoa</taxon>
        <taxon>Ecdysozoa</taxon>
        <taxon>Nematoda</taxon>
        <taxon>Chromadorea</taxon>
        <taxon>Rhabditida</taxon>
        <taxon>Tylenchina</taxon>
        <taxon>Cephalobomorpha</taxon>
        <taxon>Cephaloboidea</taxon>
        <taxon>Cephalobidae</taxon>
        <taxon>Acrobeloides</taxon>
    </lineage>
</organism>
<reference evidence="2" key="1">
    <citation type="submission" date="2022-11" db="UniProtKB">
        <authorList>
            <consortium name="WormBaseParasite"/>
        </authorList>
    </citation>
    <scope>IDENTIFICATION</scope>
</reference>
<evidence type="ECO:0000313" key="1">
    <source>
        <dbReference type="Proteomes" id="UP000887540"/>
    </source>
</evidence>
<dbReference type="WBParaSite" id="ACRNAN_scaffold28721.g14514.t1">
    <property type="protein sequence ID" value="ACRNAN_scaffold28721.g14514.t1"/>
    <property type="gene ID" value="ACRNAN_scaffold28721.g14514"/>
</dbReference>
<protein>
    <submittedName>
        <fullName evidence="2">Uncharacterized protein</fullName>
    </submittedName>
</protein>
<evidence type="ECO:0000313" key="2">
    <source>
        <dbReference type="WBParaSite" id="ACRNAN_scaffold28721.g14514.t1"/>
    </source>
</evidence>
<dbReference type="Proteomes" id="UP000887540">
    <property type="component" value="Unplaced"/>
</dbReference>
<proteinExistence type="predicted"/>
<dbReference type="AlphaFoldDB" id="A0A914DJG2"/>
<keyword evidence="1" id="KW-1185">Reference proteome</keyword>
<sequence length="83" mass="9935">MTSQKKQIALEAREFMSPLIATKFFIIYPGFIKKHDEIDSEINFLIHNTKKYLMRALKKYFNSLFEGKDLKFIEKPKQADVYR</sequence>
<name>A0A914DJG2_9BILA</name>
<accession>A0A914DJG2</accession>